<comment type="caution">
    <text evidence="3">The sequence shown here is derived from an EMBL/GenBank/DDBJ whole genome shotgun (WGS) entry which is preliminary data.</text>
</comment>
<dbReference type="PROSITE" id="PS51257">
    <property type="entry name" value="PROKAR_LIPOPROTEIN"/>
    <property type="match status" value="1"/>
</dbReference>
<name>A0A9D0ZE70_9FIRM</name>
<protein>
    <submittedName>
        <fullName evidence="3">Maltose ABC transporter substrate-binding protein</fullName>
    </submittedName>
</protein>
<reference evidence="3" key="2">
    <citation type="journal article" date="2021" name="PeerJ">
        <title>Extensive microbial diversity within the chicken gut microbiome revealed by metagenomics and culture.</title>
        <authorList>
            <person name="Gilroy R."/>
            <person name="Ravi A."/>
            <person name="Getino M."/>
            <person name="Pursley I."/>
            <person name="Horton D.L."/>
            <person name="Alikhan N.F."/>
            <person name="Baker D."/>
            <person name="Gharbi K."/>
            <person name="Hall N."/>
            <person name="Watson M."/>
            <person name="Adriaenssens E.M."/>
            <person name="Foster-Nyarko E."/>
            <person name="Jarju S."/>
            <person name="Secka A."/>
            <person name="Antonio M."/>
            <person name="Oren A."/>
            <person name="Chaudhuri R.R."/>
            <person name="La Ragione R."/>
            <person name="Hildebrand F."/>
            <person name="Pallen M.J."/>
        </authorList>
    </citation>
    <scope>NUCLEOTIDE SEQUENCE</scope>
    <source>
        <strain evidence="3">ChiBcolR7-354</strain>
    </source>
</reference>
<keyword evidence="2" id="KW-0732">Signal</keyword>
<dbReference type="Proteomes" id="UP000824262">
    <property type="component" value="Unassembled WGS sequence"/>
</dbReference>
<sequence length="57" mass="5686">MKMKKLASLALALCMVFALAACGDGGSAATEPPATEPAASEDPREGLTAYDLEGAAT</sequence>
<organism evidence="3 4">
    <name type="scientific">Candidatus Scatomorpha intestinavium</name>
    <dbReference type="NCBI Taxonomy" id="2840922"/>
    <lineage>
        <taxon>Bacteria</taxon>
        <taxon>Bacillati</taxon>
        <taxon>Bacillota</taxon>
        <taxon>Clostridia</taxon>
        <taxon>Eubacteriales</taxon>
        <taxon>Candidatus Scatomorpha</taxon>
    </lineage>
</organism>
<evidence type="ECO:0000313" key="3">
    <source>
        <dbReference type="EMBL" id="HIQ77791.1"/>
    </source>
</evidence>
<dbReference type="EMBL" id="DVGA01000011">
    <property type="protein sequence ID" value="HIQ77791.1"/>
    <property type="molecule type" value="Genomic_DNA"/>
</dbReference>
<feature type="chain" id="PRO_5039015630" evidence="2">
    <location>
        <begin position="21"/>
        <end position="57"/>
    </location>
</feature>
<accession>A0A9D0ZE70</accession>
<gene>
    <name evidence="3" type="ORF">IAB77_00860</name>
</gene>
<dbReference type="AlphaFoldDB" id="A0A9D0ZE70"/>
<feature type="non-terminal residue" evidence="3">
    <location>
        <position position="57"/>
    </location>
</feature>
<evidence type="ECO:0000313" key="4">
    <source>
        <dbReference type="Proteomes" id="UP000824262"/>
    </source>
</evidence>
<feature type="compositionally biased region" description="Low complexity" evidence="1">
    <location>
        <begin position="27"/>
        <end position="40"/>
    </location>
</feature>
<feature type="signal peptide" evidence="2">
    <location>
        <begin position="1"/>
        <end position="20"/>
    </location>
</feature>
<proteinExistence type="predicted"/>
<evidence type="ECO:0000256" key="2">
    <source>
        <dbReference type="SAM" id="SignalP"/>
    </source>
</evidence>
<reference evidence="3" key="1">
    <citation type="submission" date="2020-10" db="EMBL/GenBank/DDBJ databases">
        <authorList>
            <person name="Gilroy R."/>
        </authorList>
    </citation>
    <scope>NUCLEOTIDE SEQUENCE</scope>
    <source>
        <strain evidence="3">ChiBcolR7-354</strain>
    </source>
</reference>
<evidence type="ECO:0000256" key="1">
    <source>
        <dbReference type="SAM" id="MobiDB-lite"/>
    </source>
</evidence>
<feature type="region of interest" description="Disordered" evidence="1">
    <location>
        <begin position="25"/>
        <end position="57"/>
    </location>
</feature>